<gene>
    <name evidence="1" type="ORF">J0A66_06495</name>
</gene>
<comment type="caution">
    <text evidence="1">The sequence shown here is derived from an EMBL/GenBank/DDBJ whole genome shotgun (WGS) entry which is preliminary data.</text>
</comment>
<proteinExistence type="predicted"/>
<sequence length="185" mass="21004">MTTTDNELINATQNWVSSVVVGLNFCPFARRELANTRYLVCRHPQIVRAIDALLDECAILDRQPEFATSLIIYPAFVTFEHYNQLLNEGNLALERCGLLGVYQLASFHPEYLFEGEPDNSPSHYTNRAPYPILHLLRESAVEQALKSYRDPESIPARNIARTQVLGNEELARMLDSCFSHGHKPT</sequence>
<protein>
    <submittedName>
        <fullName evidence="1">DUF1415 domain-containing protein</fullName>
    </submittedName>
</protein>
<dbReference type="Pfam" id="PF07209">
    <property type="entry name" value="DUF1415"/>
    <property type="match status" value="1"/>
</dbReference>
<reference evidence="1" key="1">
    <citation type="submission" date="2021-03" db="EMBL/GenBank/DDBJ databases">
        <title>novel species isolated from a fishpond in China.</title>
        <authorList>
            <person name="Lu H."/>
            <person name="Cai Z."/>
        </authorList>
    </citation>
    <scope>NUCLEOTIDE SEQUENCE</scope>
    <source>
        <strain evidence="1">JCM 30855</strain>
    </source>
</reference>
<dbReference type="EMBL" id="JAFKCV010000003">
    <property type="protein sequence ID" value="MBN7824874.1"/>
    <property type="molecule type" value="Genomic_DNA"/>
</dbReference>
<accession>A0A939DLQ5</accession>
<organism evidence="1 2">
    <name type="scientific">Bowmanella dokdonensis</name>
    <dbReference type="NCBI Taxonomy" id="751969"/>
    <lineage>
        <taxon>Bacteria</taxon>
        <taxon>Pseudomonadati</taxon>
        <taxon>Pseudomonadota</taxon>
        <taxon>Gammaproteobacteria</taxon>
        <taxon>Alteromonadales</taxon>
        <taxon>Alteromonadaceae</taxon>
        <taxon>Bowmanella</taxon>
    </lineage>
</organism>
<dbReference type="InterPro" id="IPR009858">
    <property type="entry name" value="DUF1415"/>
</dbReference>
<evidence type="ECO:0000313" key="1">
    <source>
        <dbReference type="EMBL" id="MBN7824874.1"/>
    </source>
</evidence>
<dbReference type="RefSeq" id="WP_206572990.1">
    <property type="nucleotide sequence ID" value="NZ_JAFKCV010000003.1"/>
</dbReference>
<keyword evidence="2" id="KW-1185">Reference proteome</keyword>
<dbReference type="AlphaFoldDB" id="A0A939DLQ5"/>
<dbReference type="Proteomes" id="UP000664654">
    <property type="component" value="Unassembled WGS sequence"/>
</dbReference>
<evidence type="ECO:0000313" key="2">
    <source>
        <dbReference type="Proteomes" id="UP000664654"/>
    </source>
</evidence>
<name>A0A939DLQ5_9ALTE</name>